<reference evidence="3" key="1">
    <citation type="submission" date="2022-11" db="UniProtKB">
        <authorList>
            <consortium name="WormBaseParasite"/>
        </authorList>
    </citation>
    <scope>IDENTIFICATION</scope>
</reference>
<name>A0A914CUH4_9BILA</name>
<dbReference type="WBParaSite" id="ACRNAN_scaffold139.g11546.t1">
    <property type="protein sequence ID" value="ACRNAN_scaffold139.g11546.t1"/>
    <property type="gene ID" value="ACRNAN_scaffold139.g11546"/>
</dbReference>
<evidence type="ECO:0000313" key="3">
    <source>
        <dbReference type="WBParaSite" id="ACRNAN_scaffold139.g11546.t1"/>
    </source>
</evidence>
<feature type="region of interest" description="Disordered" evidence="1">
    <location>
        <begin position="1"/>
        <end position="29"/>
    </location>
</feature>
<proteinExistence type="predicted"/>
<dbReference type="AlphaFoldDB" id="A0A914CUH4"/>
<dbReference type="Proteomes" id="UP000887540">
    <property type="component" value="Unplaced"/>
</dbReference>
<feature type="compositionally biased region" description="Acidic residues" evidence="1">
    <location>
        <begin position="10"/>
        <end position="29"/>
    </location>
</feature>
<sequence length="144" mass="16534">MNEETSNLIEETEEIDEYSDFEPVEENDITATENLEEDRDISSLIESMQIFDGPSRYAYSNFDAMSDVSEYEPPQFMTNPLHEEVVKLILELFPVTSSNEVMTNGDVASGLNILKYLSLHPEHKDSEKSPVWQMLKSLLHNKEV</sequence>
<evidence type="ECO:0000256" key="1">
    <source>
        <dbReference type="SAM" id="MobiDB-lite"/>
    </source>
</evidence>
<evidence type="ECO:0000313" key="2">
    <source>
        <dbReference type="Proteomes" id="UP000887540"/>
    </source>
</evidence>
<organism evidence="2 3">
    <name type="scientific">Acrobeloides nanus</name>
    <dbReference type="NCBI Taxonomy" id="290746"/>
    <lineage>
        <taxon>Eukaryota</taxon>
        <taxon>Metazoa</taxon>
        <taxon>Ecdysozoa</taxon>
        <taxon>Nematoda</taxon>
        <taxon>Chromadorea</taxon>
        <taxon>Rhabditida</taxon>
        <taxon>Tylenchina</taxon>
        <taxon>Cephalobomorpha</taxon>
        <taxon>Cephaloboidea</taxon>
        <taxon>Cephalobidae</taxon>
        <taxon>Acrobeloides</taxon>
    </lineage>
</organism>
<accession>A0A914CUH4</accession>
<keyword evidence="2" id="KW-1185">Reference proteome</keyword>
<protein>
    <submittedName>
        <fullName evidence="3">Uncharacterized protein</fullName>
    </submittedName>
</protein>